<dbReference type="EMBL" id="JBHTIS010001438">
    <property type="protein sequence ID" value="MFD1048166.1"/>
    <property type="molecule type" value="Genomic_DNA"/>
</dbReference>
<feature type="domain" description="Major facilitator superfamily (MFS) profile" evidence="6">
    <location>
        <begin position="1"/>
        <end position="66"/>
    </location>
</feature>
<dbReference type="InterPro" id="IPR011701">
    <property type="entry name" value="MFS"/>
</dbReference>
<dbReference type="InterPro" id="IPR036259">
    <property type="entry name" value="MFS_trans_sf"/>
</dbReference>
<comment type="subcellular location">
    <subcellularLocation>
        <location evidence="1">Cell membrane</location>
        <topology evidence="1">Multi-pass membrane protein</topology>
    </subcellularLocation>
</comment>
<evidence type="ECO:0000313" key="7">
    <source>
        <dbReference type="EMBL" id="MFD1048166.1"/>
    </source>
</evidence>
<proteinExistence type="predicted"/>
<keyword evidence="8" id="KW-1185">Reference proteome</keyword>
<evidence type="ECO:0000256" key="5">
    <source>
        <dbReference type="SAM" id="Phobius"/>
    </source>
</evidence>
<keyword evidence="4 5" id="KW-0472">Membrane</keyword>
<gene>
    <name evidence="7" type="ORF">ACFQ1S_22810</name>
</gene>
<feature type="transmembrane region" description="Helical" evidence="5">
    <location>
        <begin position="12"/>
        <end position="32"/>
    </location>
</feature>
<sequence>MPTIVGDLGGLAHFAWVITAYTLASAVSTPIWGKLSDLFGRKGMFMASIVVFLAGSALAGMSRGVM</sequence>
<comment type="caution">
    <text evidence="7">The sequence shown here is derived from an EMBL/GenBank/DDBJ whole genome shotgun (WGS) entry which is preliminary data.</text>
</comment>
<evidence type="ECO:0000256" key="4">
    <source>
        <dbReference type="ARBA" id="ARBA00023136"/>
    </source>
</evidence>
<evidence type="ECO:0000313" key="8">
    <source>
        <dbReference type="Proteomes" id="UP001597045"/>
    </source>
</evidence>
<evidence type="ECO:0000256" key="1">
    <source>
        <dbReference type="ARBA" id="ARBA00004651"/>
    </source>
</evidence>
<dbReference type="InterPro" id="IPR020846">
    <property type="entry name" value="MFS_dom"/>
</dbReference>
<dbReference type="Gene3D" id="1.20.1720.10">
    <property type="entry name" value="Multidrug resistance protein D"/>
    <property type="match status" value="1"/>
</dbReference>
<reference evidence="8" key="1">
    <citation type="journal article" date="2019" name="Int. J. Syst. Evol. Microbiol.">
        <title>The Global Catalogue of Microorganisms (GCM) 10K type strain sequencing project: providing services to taxonomists for standard genome sequencing and annotation.</title>
        <authorList>
            <consortium name="The Broad Institute Genomics Platform"/>
            <consortium name="The Broad Institute Genome Sequencing Center for Infectious Disease"/>
            <person name="Wu L."/>
            <person name="Ma J."/>
        </authorList>
    </citation>
    <scope>NUCLEOTIDE SEQUENCE [LARGE SCALE GENOMIC DNA]</scope>
    <source>
        <strain evidence="8">JCM 31486</strain>
    </source>
</reference>
<protein>
    <submittedName>
        <fullName evidence="7">MFS transporter</fullName>
    </submittedName>
</protein>
<organism evidence="7 8">
    <name type="scientific">Kibdelosporangium lantanae</name>
    <dbReference type="NCBI Taxonomy" id="1497396"/>
    <lineage>
        <taxon>Bacteria</taxon>
        <taxon>Bacillati</taxon>
        <taxon>Actinomycetota</taxon>
        <taxon>Actinomycetes</taxon>
        <taxon>Pseudonocardiales</taxon>
        <taxon>Pseudonocardiaceae</taxon>
        <taxon>Kibdelosporangium</taxon>
    </lineage>
</organism>
<dbReference type="Proteomes" id="UP001597045">
    <property type="component" value="Unassembled WGS sequence"/>
</dbReference>
<keyword evidence="3 5" id="KW-1133">Transmembrane helix</keyword>
<name>A0ABW3MBL2_9PSEU</name>
<evidence type="ECO:0000259" key="6">
    <source>
        <dbReference type="PROSITE" id="PS50850"/>
    </source>
</evidence>
<dbReference type="SUPFAM" id="SSF103473">
    <property type="entry name" value="MFS general substrate transporter"/>
    <property type="match status" value="1"/>
</dbReference>
<keyword evidence="2 5" id="KW-0812">Transmembrane</keyword>
<dbReference type="PANTHER" id="PTHR23501">
    <property type="entry name" value="MAJOR FACILITATOR SUPERFAMILY"/>
    <property type="match status" value="1"/>
</dbReference>
<dbReference type="PANTHER" id="PTHR23501:SF197">
    <property type="entry name" value="COMD"/>
    <property type="match status" value="1"/>
</dbReference>
<accession>A0ABW3MBL2</accession>
<evidence type="ECO:0000256" key="3">
    <source>
        <dbReference type="ARBA" id="ARBA00022989"/>
    </source>
</evidence>
<dbReference type="Pfam" id="PF07690">
    <property type="entry name" value="MFS_1"/>
    <property type="match status" value="1"/>
</dbReference>
<feature type="transmembrane region" description="Helical" evidence="5">
    <location>
        <begin position="44"/>
        <end position="62"/>
    </location>
</feature>
<evidence type="ECO:0000256" key="2">
    <source>
        <dbReference type="ARBA" id="ARBA00022692"/>
    </source>
</evidence>
<dbReference type="PROSITE" id="PS50850">
    <property type="entry name" value="MFS"/>
    <property type="match status" value="1"/>
</dbReference>